<comment type="caution">
    <text evidence="5">The sequence shown here is derived from an EMBL/GenBank/DDBJ whole genome shotgun (WGS) entry which is preliminary data.</text>
</comment>
<feature type="signal peptide" evidence="4">
    <location>
        <begin position="1"/>
        <end position="23"/>
    </location>
</feature>
<dbReference type="AlphaFoldDB" id="A0A850R8L1"/>
<dbReference type="InterPro" id="IPR005632">
    <property type="entry name" value="Chaperone_Skp"/>
</dbReference>
<dbReference type="SMART" id="SM00935">
    <property type="entry name" value="OmpH"/>
    <property type="match status" value="1"/>
</dbReference>
<evidence type="ECO:0000313" key="5">
    <source>
        <dbReference type="EMBL" id="NVZ11029.1"/>
    </source>
</evidence>
<proteinExistence type="inferred from homology"/>
<gene>
    <name evidence="5" type="ORF">HW932_17360</name>
</gene>
<name>A0A850R8L1_9GAMM</name>
<dbReference type="Pfam" id="PF03938">
    <property type="entry name" value="OmpH"/>
    <property type="match status" value="1"/>
</dbReference>
<dbReference type="GO" id="GO:0005829">
    <property type="term" value="C:cytosol"/>
    <property type="evidence" value="ECO:0007669"/>
    <property type="project" value="TreeGrafter"/>
</dbReference>
<dbReference type="GO" id="GO:0050821">
    <property type="term" value="P:protein stabilization"/>
    <property type="evidence" value="ECO:0007669"/>
    <property type="project" value="TreeGrafter"/>
</dbReference>
<dbReference type="GO" id="GO:0051082">
    <property type="term" value="F:unfolded protein binding"/>
    <property type="evidence" value="ECO:0007669"/>
    <property type="project" value="InterPro"/>
</dbReference>
<dbReference type="InterPro" id="IPR024930">
    <property type="entry name" value="Skp_dom_sf"/>
</dbReference>
<feature type="chain" id="PRO_5032772047" evidence="4">
    <location>
        <begin position="24"/>
        <end position="185"/>
    </location>
</feature>
<keyword evidence="2 4" id="KW-0732">Signal</keyword>
<evidence type="ECO:0000313" key="6">
    <source>
        <dbReference type="Proteomes" id="UP000592294"/>
    </source>
</evidence>
<reference evidence="5 6" key="1">
    <citation type="submission" date="2020-06" db="EMBL/GenBank/DDBJ databases">
        <title>Whole-genome sequence of Allochromatium humboldtianum DSM 21881, type strain.</title>
        <authorList>
            <person name="Kyndt J.A."/>
            <person name="Meyer T.E."/>
        </authorList>
    </citation>
    <scope>NUCLEOTIDE SEQUENCE [LARGE SCALE GENOMIC DNA]</scope>
    <source>
        <strain evidence="5 6">DSM 21881</strain>
    </source>
</reference>
<keyword evidence="6" id="KW-1185">Reference proteome</keyword>
<accession>A0A850R8L1</accession>
<evidence type="ECO:0000256" key="2">
    <source>
        <dbReference type="ARBA" id="ARBA00022729"/>
    </source>
</evidence>
<dbReference type="PANTHER" id="PTHR35089">
    <property type="entry name" value="CHAPERONE PROTEIN SKP"/>
    <property type="match status" value="1"/>
</dbReference>
<dbReference type="EMBL" id="JABZEO010000014">
    <property type="protein sequence ID" value="NVZ11029.1"/>
    <property type="molecule type" value="Genomic_DNA"/>
</dbReference>
<keyword evidence="3" id="KW-0175">Coiled coil</keyword>
<evidence type="ECO:0000256" key="4">
    <source>
        <dbReference type="SAM" id="SignalP"/>
    </source>
</evidence>
<feature type="coiled-coil region" evidence="3">
    <location>
        <begin position="42"/>
        <end position="109"/>
    </location>
</feature>
<evidence type="ECO:0000256" key="3">
    <source>
        <dbReference type="SAM" id="Coils"/>
    </source>
</evidence>
<dbReference type="SUPFAM" id="SSF111384">
    <property type="entry name" value="OmpH-like"/>
    <property type="match status" value="1"/>
</dbReference>
<sequence>MKTLALPLVAATLLGLTAQPAVSADSEYRIAVVDPNRVVEQSPQYEAARDALQREIEERERDLREQQEQITALQRQLERDGPLMSENELQRLQNDIRSRTRKVKYARDEFQDDFALRQNELRTKLSRQVQEVVVELAKEQKIDLILSEGLVYSNPRIDISDLVIERLKQEFDKNSGSRADASAPR</sequence>
<comment type="similarity">
    <text evidence="1">Belongs to the Skp family.</text>
</comment>
<evidence type="ECO:0000256" key="1">
    <source>
        <dbReference type="ARBA" id="ARBA00009091"/>
    </source>
</evidence>
<dbReference type="PANTHER" id="PTHR35089:SF1">
    <property type="entry name" value="CHAPERONE PROTEIN SKP"/>
    <property type="match status" value="1"/>
</dbReference>
<protein>
    <submittedName>
        <fullName evidence="5">OmpH family outer membrane protein</fullName>
    </submittedName>
</protein>
<dbReference type="Gene3D" id="3.30.910.20">
    <property type="entry name" value="Skp domain"/>
    <property type="match status" value="1"/>
</dbReference>
<dbReference type="Proteomes" id="UP000592294">
    <property type="component" value="Unassembled WGS sequence"/>
</dbReference>
<dbReference type="RefSeq" id="WP_176977746.1">
    <property type="nucleotide sequence ID" value="NZ_JABZEO010000014.1"/>
</dbReference>
<organism evidence="5 6">
    <name type="scientific">Allochromatium humboldtianum</name>
    <dbReference type="NCBI Taxonomy" id="504901"/>
    <lineage>
        <taxon>Bacteria</taxon>
        <taxon>Pseudomonadati</taxon>
        <taxon>Pseudomonadota</taxon>
        <taxon>Gammaproteobacteria</taxon>
        <taxon>Chromatiales</taxon>
        <taxon>Chromatiaceae</taxon>
        <taxon>Allochromatium</taxon>
    </lineage>
</organism>